<dbReference type="GO" id="GO:0048193">
    <property type="term" value="P:Golgi vesicle transport"/>
    <property type="evidence" value="ECO:0007669"/>
    <property type="project" value="InterPro"/>
</dbReference>
<keyword evidence="6 11" id="KW-1133">Transmembrane helix</keyword>
<dbReference type="InterPro" id="IPR000727">
    <property type="entry name" value="T_SNARE_dom"/>
</dbReference>
<dbReference type="PANTHER" id="PTHR12791">
    <property type="entry name" value="GOLGI SNARE BET1-RELATED"/>
    <property type="match status" value="1"/>
</dbReference>
<comment type="subcellular location">
    <subcellularLocation>
        <location evidence="1">Golgi apparatus membrane</location>
        <topology evidence="1">Single-pass type IV membrane protein</topology>
    </subcellularLocation>
</comment>
<keyword evidence="14" id="KW-1185">Reference proteome</keyword>
<evidence type="ECO:0000256" key="10">
    <source>
        <dbReference type="SAM" id="MobiDB-lite"/>
    </source>
</evidence>
<dbReference type="InterPro" id="IPR010989">
    <property type="entry name" value="SNARE"/>
</dbReference>
<evidence type="ECO:0000256" key="4">
    <source>
        <dbReference type="ARBA" id="ARBA00022692"/>
    </source>
</evidence>
<evidence type="ECO:0000313" key="13">
    <source>
        <dbReference type="EMBL" id="OEU18749.1"/>
    </source>
</evidence>
<dbReference type="SUPFAM" id="SSF58038">
    <property type="entry name" value="SNARE fusion complex"/>
    <property type="match status" value="1"/>
</dbReference>
<feature type="region of interest" description="Disordered" evidence="10">
    <location>
        <begin position="18"/>
        <end position="55"/>
    </location>
</feature>
<dbReference type="Proteomes" id="UP000095751">
    <property type="component" value="Unassembled WGS sequence"/>
</dbReference>
<evidence type="ECO:0000256" key="11">
    <source>
        <dbReference type="SAM" id="Phobius"/>
    </source>
</evidence>
<dbReference type="SUPFAM" id="SSF47661">
    <property type="entry name" value="t-snare proteins"/>
    <property type="match status" value="1"/>
</dbReference>
<keyword evidence="8 11" id="KW-0472">Membrane</keyword>
<feature type="domain" description="T-SNARE coiled-coil homology" evidence="12">
    <location>
        <begin position="212"/>
        <end position="274"/>
    </location>
</feature>
<evidence type="ECO:0000256" key="2">
    <source>
        <dbReference type="ARBA" id="ARBA00009063"/>
    </source>
</evidence>
<evidence type="ECO:0000259" key="12">
    <source>
        <dbReference type="PROSITE" id="PS50192"/>
    </source>
</evidence>
<sequence length="303" mass="34184">MKDSDSLSVVSISSRSTSHQRFTRHKRINSELSEPLTSPLTSNNSTSVLDHNESSTSLGGDPYFVFRSDLQNKLESADEFLADFLRIVHETDTAVSSLEYRDSKKQLKRHLKSAESTLRDVQKTVQAVENDRDKFPHIDDSQFFERRSLVETSRSRIQHAKDEMNSDIIKKKVLSDERNRAVARSGDGLLGAKNDEERQNTDFILDNQAQSSMLMQEQDETLDELGNAVLRVGEMAGTIGEEIGQQNKMLNDLDEDMTTAEEELGMVMGKLAKFMGTKNRGQLKTIVILTLIAIIMFFAAIYL</sequence>
<dbReference type="Pfam" id="PF09177">
    <property type="entry name" value="STX6_10_61_N"/>
    <property type="match status" value="1"/>
</dbReference>
<protein>
    <recommendedName>
        <fullName evidence="12">t-SNARE coiled-coil homology domain-containing protein</fullName>
    </recommendedName>
</protein>
<dbReference type="GO" id="GO:0000139">
    <property type="term" value="C:Golgi membrane"/>
    <property type="evidence" value="ECO:0007669"/>
    <property type="project" value="UniProtKB-SubCell"/>
</dbReference>
<evidence type="ECO:0000256" key="5">
    <source>
        <dbReference type="ARBA" id="ARBA00022927"/>
    </source>
</evidence>
<reference evidence="13 14" key="1">
    <citation type="submission" date="2016-09" db="EMBL/GenBank/DDBJ databases">
        <title>Extensive genetic diversity and differential bi-allelic expression allows diatom success in the polar Southern Ocean.</title>
        <authorList>
            <consortium name="DOE Joint Genome Institute"/>
            <person name="Mock T."/>
            <person name="Otillar R.P."/>
            <person name="Strauss J."/>
            <person name="Dupont C."/>
            <person name="Frickenhaus S."/>
            <person name="Maumus F."/>
            <person name="Mcmullan M."/>
            <person name="Sanges R."/>
            <person name="Schmutz J."/>
            <person name="Toseland A."/>
            <person name="Valas R."/>
            <person name="Veluchamy A."/>
            <person name="Ward B.J."/>
            <person name="Allen A."/>
            <person name="Barry K."/>
            <person name="Falciatore A."/>
            <person name="Ferrante M."/>
            <person name="Fortunato A.E."/>
            <person name="Gloeckner G."/>
            <person name="Gruber A."/>
            <person name="Hipkin R."/>
            <person name="Janech M."/>
            <person name="Kroth P."/>
            <person name="Leese F."/>
            <person name="Lindquist E."/>
            <person name="Lyon B.R."/>
            <person name="Martin J."/>
            <person name="Mayer C."/>
            <person name="Parker M."/>
            <person name="Quesneville H."/>
            <person name="Raymond J."/>
            <person name="Uhlig C."/>
            <person name="Valentin K.U."/>
            <person name="Worden A.Z."/>
            <person name="Armbrust E.V."/>
            <person name="Bowler C."/>
            <person name="Green B."/>
            <person name="Moulton V."/>
            <person name="Van Oosterhout C."/>
            <person name="Grigoriev I."/>
        </authorList>
    </citation>
    <scope>NUCLEOTIDE SEQUENCE [LARGE SCALE GENOMIC DNA]</scope>
    <source>
        <strain evidence="13 14">CCMP1102</strain>
    </source>
</reference>
<dbReference type="KEGG" id="fcy:FRACYDRAFT_182657"/>
<comment type="similarity">
    <text evidence="2">Belongs to the syntaxin family.</text>
</comment>
<evidence type="ECO:0000256" key="8">
    <source>
        <dbReference type="ARBA" id="ARBA00023136"/>
    </source>
</evidence>
<dbReference type="PROSITE" id="PS50192">
    <property type="entry name" value="T_SNARE"/>
    <property type="match status" value="1"/>
</dbReference>
<dbReference type="FunCoup" id="A0A1E7FKP6">
    <property type="interactions" value="106"/>
</dbReference>
<accession>A0A1E7FKP6</accession>
<gene>
    <name evidence="13" type="ORF">FRACYDRAFT_182657</name>
</gene>
<keyword evidence="3" id="KW-0813">Transport</keyword>
<evidence type="ECO:0000256" key="9">
    <source>
        <dbReference type="SAM" id="Coils"/>
    </source>
</evidence>
<evidence type="ECO:0000256" key="3">
    <source>
        <dbReference type="ARBA" id="ARBA00022448"/>
    </source>
</evidence>
<proteinExistence type="inferred from homology"/>
<name>A0A1E7FKP6_9STRA</name>
<dbReference type="CDD" id="cd15841">
    <property type="entry name" value="SNARE_Qc"/>
    <property type="match status" value="1"/>
</dbReference>
<feature type="transmembrane region" description="Helical" evidence="11">
    <location>
        <begin position="283"/>
        <end position="302"/>
    </location>
</feature>
<evidence type="ECO:0000256" key="6">
    <source>
        <dbReference type="ARBA" id="ARBA00022989"/>
    </source>
</evidence>
<keyword evidence="5" id="KW-0653">Protein transport</keyword>
<dbReference type="Gene3D" id="1.20.58.90">
    <property type="match status" value="1"/>
</dbReference>
<dbReference type="InterPro" id="IPR015260">
    <property type="entry name" value="Syntaxin-6/10/61_N"/>
</dbReference>
<keyword evidence="7" id="KW-0333">Golgi apparatus</keyword>
<dbReference type="InParanoid" id="A0A1E7FKP6"/>
<dbReference type="EMBL" id="KV784356">
    <property type="protein sequence ID" value="OEU18749.1"/>
    <property type="molecule type" value="Genomic_DNA"/>
</dbReference>
<feature type="compositionally biased region" description="Low complexity" evidence="10">
    <location>
        <begin position="35"/>
        <end position="47"/>
    </location>
</feature>
<dbReference type="AlphaFoldDB" id="A0A1E7FKP6"/>
<dbReference type="GO" id="GO:0015031">
    <property type="term" value="P:protein transport"/>
    <property type="evidence" value="ECO:0007669"/>
    <property type="project" value="UniProtKB-KW"/>
</dbReference>
<organism evidence="13 14">
    <name type="scientific">Fragilariopsis cylindrus CCMP1102</name>
    <dbReference type="NCBI Taxonomy" id="635003"/>
    <lineage>
        <taxon>Eukaryota</taxon>
        <taxon>Sar</taxon>
        <taxon>Stramenopiles</taxon>
        <taxon>Ochrophyta</taxon>
        <taxon>Bacillariophyta</taxon>
        <taxon>Bacillariophyceae</taxon>
        <taxon>Bacillariophycidae</taxon>
        <taxon>Bacillariales</taxon>
        <taxon>Bacillariaceae</taxon>
        <taxon>Fragilariopsis</taxon>
    </lineage>
</organism>
<dbReference type="OrthoDB" id="546861at2759"/>
<keyword evidence="9" id="KW-0175">Coiled coil</keyword>
<evidence type="ECO:0000256" key="1">
    <source>
        <dbReference type="ARBA" id="ARBA00004409"/>
    </source>
</evidence>
<evidence type="ECO:0000313" key="14">
    <source>
        <dbReference type="Proteomes" id="UP000095751"/>
    </source>
</evidence>
<feature type="coiled-coil region" evidence="9">
    <location>
        <begin position="104"/>
        <end position="131"/>
    </location>
</feature>
<evidence type="ECO:0000256" key="7">
    <source>
        <dbReference type="ARBA" id="ARBA00023034"/>
    </source>
</evidence>
<dbReference type="SMART" id="SM00397">
    <property type="entry name" value="t_SNARE"/>
    <property type="match status" value="1"/>
</dbReference>
<dbReference type="Gene3D" id="1.20.5.110">
    <property type="match status" value="1"/>
</dbReference>
<keyword evidence="4 11" id="KW-0812">Transmembrane</keyword>